<dbReference type="InterPro" id="IPR012337">
    <property type="entry name" value="RNaseH-like_sf"/>
</dbReference>
<dbReference type="InterPro" id="IPR044730">
    <property type="entry name" value="RNase_H-like_dom_plant"/>
</dbReference>
<dbReference type="Proteomes" id="UP000075243">
    <property type="component" value="Unassembled WGS sequence"/>
</dbReference>
<organism evidence="2 3">
    <name type="scientific">Cajanus cajan</name>
    <name type="common">Pigeon pea</name>
    <name type="synonym">Cajanus indicus</name>
    <dbReference type="NCBI Taxonomy" id="3821"/>
    <lineage>
        <taxon>Eukaryota</taxon>
        <taxon>Viridiplantae</taxon>
        <taxon>Streptophyta</taxon>
        <taxon>Embryophyta</taxon>
        <taxon>Tracheophyta</taxon>
        <taxon>Spermatophyta</taxon>
        <taxon>Magnoliopsida</taxon>
        <taxon>eudicotyledons</taxon>
        <taxon>Gunneridae</taxon>
        <taxon>Pentapetalae</taxon>
        <taxon>rosids</taxon>
        <taxon>fabids</taxon>
        <taxon>Fabales</taxon>
        <taxon>Fabaceae</taxon>
        <taxon>Papilionoideae</taxon>
        <taxon>50 kb inversion clade</taxon>
        <taxon>NPAAA clade</taxon>
        <taxon>indigoferoid/millettioid clade</taxon>
        <taxon>Phaseoleae</taxon>
        <taxon>Cajanus</taxon>
    </lineage>
</organism>
<evidence type="ECO:0000313" key="2">
    <source>
        <dbReference type="EMBL" id="KYP33526.1"/>
    </source>
</evidence>
<dbReference type="Pfam" id="PF13456">
    <property type="entry name" value="RVT_3"/>
    <property type="match status" value="1"/>
</dbReference>
<dbReference type="GO" id="GO:0004523">
    <property type="term" value="F:RNA-DNA hybrid ribonuclease activity"/>
    <property type="evidence" value="ECO:0007669"/>
    <property type="project" value="InterPro"/>
</dbReference>
<dbReference type="Gene3D" id="3.30.420.10">
    <property type="entry name" value="Ribonuclease H-like superfamily/Ribonuclease H"/>
    <property type="match status" value="1"/>
</dbReference>
<proteinExistence type="predicted"/>
<evidence type="ECO:0000313" key="3">
    <source>
        <dbReference type="Proteomes" id="UP000075243"/>
    </source>
</evidence>
<dbReference type="Gramene" id="C.cajan_48531.t">
    <property type="protein sequence ID" value="C.cajan_48531.t.cds1"/>
    <property type="gene ID" value="C.cajan_48531"/>
</dbReference>
<protein>
    <submittedName>
        <fullName evidence="2">Ribonuclease H protein At1g65750 family</fullName>
    </submittedName>
</protein>
<dbReference type="InterPro" id="IPR053151">
    <property type="entry name" value="RNase_H-like"/>
</dbReference>
<name>A0A151QTG2_CAJCA</name>
<dbReference type="EMBL" id="KQ484861">
    <property type="protein sequence ID" value="KYP33526.1"/>
    <property type="molecule type" value="Genomic_DNA"/>
</dbReference>
<reference evidence="2" key="1">
    <citation type="journal article" date="2012" name="Nat. Biotechnol.">
        <title>Draft genome sequence of pigeonpea (Cajanus cajan), an orphan legume crop of resource-poor farmers.</title>
        <authorList>
            <person name="Varshney R.K."/>
            <person name="Chen W."/>
            <person name="Li Y."/>
            <person name="Bharti A.K."/>
            <person name="Saxena R.K."/>
            <person name="Schlueter J.A."/>
            <person name="Donoghue M.T."/>
            <person name="Azam S."/>
            <person name="Fan G."/>
            <person name="Whaley A.M."/>
            <person name="Farmer A.D."/>
            <person name="Sheridan J."/>
            <person name="Iwata A."/>
            <person name="Tuteja R."/>
            <person name="Penmetsa R.V."/>
            <person name="Wu W."/>
            <person name="Upadhyaya H.D."/>
            <person name="Yang S.P."/>
            <person name="Shah T."/>
            <person name="Saxena K.B."/>
            <person name="Michael T."/>
            <person name="McCombie W.R."/>
            <person name="Yang B."/>
            <person name="Zhang G."/>
            <person name="Yang H."/>
            <person name="Wang J."/>
            <person name="Spillane C."/>
            <person name="Cook D.R."/>
            <person name="May G.D."/>
            <person name="Xu X."/>
            <person name="Jackson S.A."/>
        </authorList>
    </citation>
    <scope>NUCLEOTIDE SEQUENCE [LARGE SCALE GENOMIC DNA]</scope>
</reference>
<gene>
    <name evidence="2" type="ORF">KK1_045613</name>
</gene>
<keyword evidence="3" id="KW-1185">Reference proteome</keyword>
<evidence type="ECO:0000259" key="1">
    <source>
        <dbReference type="Pfam" id="PF13456"/>
    </source>
</evidence>
<dbReference type="InterPro" id="IPR002156">
    <property type="entry name" value="RNaseH_domain"/>
</dbReference>
<dbReference type="OMA" id="QHINGID"/>
<feature type="domain" description="RNase H type-1" evidence="1">
    <location>
        <begin position="12"/>
        <end position="89"/>
    </location>
</feature>
<dbReference type="PANTHER" id="PTHR47723:SF19">
    <property type="entry name" value="POLYNUCLEOTIDYL TRANSFERASE, RIBONUCLEASE H-LIKE SUPERFAMILY PROTEIN"/>
    <property type="match status" value="1"/>
</dbReference>
<dbReference type="InterPro" id="IPR036397">
    <property type="entry name" value="RNaseH_sf"/>
</dbReference>
<dbReference type="AlphaFoldDB" id="A0A151QTG2"/>
<feature type="non-terminal residue" evidence="2">
    <location>
        <position position="1"/>
    </location>
</feature>
<dbReference type="SUPFAM" id="SSF53098">
    <property type="entry name" value="Ribonuclease H-like"/>
    <property type="match status" value="1"/>
</dbReference>
<dbReference type="GO" id="GO:0003676">
    <property type="term" value="F:nucleic acid binding"/>
    <property type="evidence" value="ECO:0007669"/>
    <property type="project" value="InterPro"/>
</dbReference>
<accession>A0A151QTG2</accession>
<dbReference type="CDD" id="cd06222">
    <property type="entry name" value="RNase_H_like"/>
    <property type="match status" value="1"/>
</dbReference>
<sequence>WRFPLEGVIKFNYDGIVLEQANVTTCGKVFRNALGKFALGFSHHIGHYSMTKVELWPILYGLCMAKKMKMNTIIVEIDSLHVVKLIRRHT</sequence>
<dbReference type="PANTHER" id="PTHR47723">
    <property type="entry name" value="OS05G0353850 PROTEIN"/>
    <property type="match status" value="1"/>
</dbReference>